<sequence>MKRFMDKAKAFVDDHDKSSRDQPSNPGGQHGGPPQQQQHHQQPMQQQPPSHGIQPPSPADVTRYRYHHAANFGSLFILERWLCGHMFPDKSEGSSELAAVKAWVKKDGMDSARERFEKHWNEWIRDSDLQWLRDNKCTTIRLPIGYFTLGPPYCKDTAFEKYSAVYQNAWAAVKKLVQRCHDYGIGVVVDLHGLPGGANAQDHSGTNSGKAEFWGSRSYRELATRCLCFIAQQCSRIEGVAGIQIINEAEWGAKGMFEWYDSAIAEISKIDASMPVYVSDAWDLNKCLQWSQGKNSPRSGGASCPVVVDTHYYWCFSAADKAKKPQQISQEVWGKMKPLDGKDGSVIDRGAAQVIVGEYSCVLGEETWSNGGGKNDELVRQFGNAESGRFQQRAGGSFFWTYRMDWMEGGEWGFKQMTNARAITPPQSLAVSDVQERIHHAQAGMQQQKHSAYSNHAGYWDSQGGHYEHQRFADGWDLGFHDATAFFGMRSQSGGQLNGGDKIGMLDLWVLKRLRESGQGGGFVWEWEQGFRQGVVGFYQLAGI</sequence>
<dbReference type="GO" id="GO:0009251">
    <property type="term" value="P:glucan catabolic process"/>
    <property type="evidence" value="ECO:0007669"/>
    <property type="project" value="TreeGrafter"/>
</dbReference>
<dbReference type="InterPro" id="IPR050386">
    <property type="entry name" value="Glycosyl_hydrolase_5"/>
</dbReference>
<dbReference type="EMBL" id="NAJL01000050">
    <property type="protein sequence ID" value="TKA23852.1"/>
    <property type="molecule type" value="Genomic_DNA"/>
</dbReference>
<evidence type="ECO:0000256" key="4">
    <source>
        <dbReference type="ARBA" id="ARBA00023316"/>
    </source>
</evidence>
<keyword evidence="3 5" id="KW-0326">Glycosidase</keyword>
<dbReference type="InterPro" id="IPR017853">
    <property type="entry name" value="GH"/>
</dbReference>
<dbReference type="Proteomes" id="UP000308549">
    <property type="component" value="Unassembled WGS sequence"/>
</dbReference>
<dbReference type="PANTHER" id="PTHR31297">
    <property type="entry name" value="GLUCAN ENDO-1,6-BETA-GLUCOSIDASE B"/>
    <property type="match status" value="1"/>
</dbReference>
<proteinExistence type="inferred from homology"/>
<dbReference type="FunFam" id="3.20.20.80:FF:000100">
    <property type="entry name" value="Glycoside hydrolase superfamily"/>
    <property type="match status" value="1"/>
</dbReference>
<evidence type="ECO:0000313" key="9">
    <source>
        <dbReference type="Proteomes" id="UP000308549"/>
    </source>
</evidence>
<feature type="region of interest" description="Disordered" evidence="6">
    <location>
        <begin position="1"/>
        <end position="60"/>
    </location>
</feature>
<reference evidence="8 9" key="1">
    <citation type="submission" date="2017-03" db="EMBL/GenBank/DDBJ databases">
        <title>Genomes of endolithic fungi from Antarctica.</title>
        <authorList>
            <person name="Coleine C."/>
            <person name="Masonjones S."/>
            <person name="Stajich J.E."/>
        </authorList>
    </citation>
    <scope>NUCLEOTIDE SEQUENCE [LARGE SCALE GENOMIC DNA]</scope>
    <source>
        <strain evidence="8 9">CCFEE 6315</strain>
    </source>
</reference>
<evidence type="ECO:0000256" key="5">
    <source>
        <dbReference type="RuleBase" id="RU361153"/>
    </source>
</evidence>
<keyword evidence="9" id="KW-1185">Reference proteome</keyword>
<keyword evidence="2 5" id="KW-0378">Hydrolase</keyword>
<comment type="caution">
    <text evidence="8">The sequence shown here is derived from an EMBL/GenBank/DDBJ whole genome shotgun (WGS) entry which is preliminary data.</text>
</comment>
<gene>
    <name evidence="8" type="ORF">B0A50_06987</name>
</gene>
<feature type="compositionally biased region" description="Low complexity" evidence="6">
    <location>
        <begin position="22"/>
        <end position="52"/>
    </location>
</feature>
<dbReference type="PANTHER" id="PTHR31297:SF43">
    <property type="entry name" value="GLUCAN 1,3-BETA-GLUCOSIDASE 3"/>
    <property type="match status" value="1"/>
</dbReference>
<dbReference type="GO" id="GO:0005737">
    <property type="term" value="C:cytoplasm"/>
    <property type="evidence" value="ECO:0007669"/>
    <property type="project" value="UniProtKB-ARBA"/>
</dbReference>
<evidence type="ECO:0000256" key="6">
    <source>
        <dbReference type="SAM" id="MobiDB-lite"/>
    </source>
</evidence>
<dbReference type="Gene3D" id="3.20.20.80">
    <property type="entry name" value="Glycosidases"/>
    <property type="match status" value="1"/>
</dbReference>
<protein>
    <recommendedName>
        <fullName evidence="7">Glycoside hydrolase family 5 domain-containing protein</fullName>
    </recommendedName>
</protein>
<dbReference type="AlphaFoldDB" id="A0A4U0TPW8"/>
<dbReference type="OrthoDB" id="1887033at2759"/>
<feature type="compositionally biased region" description="Basic and acidic residues" evidence="6">
    <location>
        <begin position="1"/>
        <end position="20"/>
    </location>
</feature>
<dbReference type="GO" id="GO:0071555">
    <property type="term" value="P:cell wall organization"/>
    <property type="evidence" value="ECO:0007669"/>
    <property type="project" value="UniProtKB-KW"/>
</dbReference>
<dbReference type="GO" id="GO:0009986">
    <property type="term" value="C:cell surface"/>
    <property type="evidence" value="ECO:0007669"/>
    <property type="project" value="TreeGrafter"/>
</dbReference>
<organism evidence="8 9">
    <name type="scientific">Salinomyces thailandicus</name>
    <dbReference type="NCBI Taxonomy" id="706561"/>
    <lineage>
        <taxon>Eukaryota</taxon>
        <taxon>Fungi</taxon>
        <taxon>Dikarya</taxon>
        <taxon>Ascomycota</taxon>
        <taxon>Pezizomycotina</taxon>
        <taxon>Dothideomycetes</taxon>
        <taxon>Dothideomycetidae</taxon>
        <taxon>Mycosphaerellales</taxon>
        <taxon>Teratosphaeriaceae</taxon>
        <taxon>Salinomyces</taxon>
    </lineage>
</organism>
<accession>A0A4U0TPW8</accession>
<dbReference type="Pfam" id="PF00150">
    <property type="entry name" value="Cellulase"/>
    <property type="match status" value="1"/>
</dbReference>
<name>A0A4U0TPW8_9PEZI</name>
<evidence type="ECO:0000259" key="7">
    <source>
        <dbReference type="Pfam" id="PF00150"/>
    </source>
</evidence>
<dbReference type="GO" id="GO:0005576">
    <property type="term" value="C:extracellular region"/>
    <property type="evidence" value="ECO:0007669"/>
    <property type="project" value="TreeGrafter"/>
</dbReference>
<keyword evidence="4" id="KW-0961">Cell wall biogenesis/degradation</keyword>
<dbReference type="SUPFAM" id="SSF51445">
    <property type="entry name" value="(Trans)glycosidases"/>
    <property type="match status" value="1"/>
</dbReference>
<feature type="domain" description="Glycoside hydrolase family 5" evidence="7">
    <location>
        <begin position="108"/>
        <end position="360"/>
    </location>
</feature>
<evidence type="ECO:0000256" key="3">
    <source>
        <dbReference type="ARBA" id="ARBA00023295"/>
    </source>
</evidence>
<dbReference type="InterPro" id="IPR001547">
    <property type="entry name" value="Glyco_hydro_5"/>
</dbReference>
<comment type="similarity">
    <text evidence="1 5">Belongs to the glycosyl hydrolase 5 (cellulase A) family.</text>
</comment>
<evidence type="ECO:0000256" key="2">
    <source>
        <dbReference type="ARBA" id="ARBA00022801"/>
    </source>
</evidence>
<dbReference type="GO" id="GO:0046557">
    <property type="term" value="F:glucan endo-1,6-beta-glucosidase activity"/>
    <property type="evidence" value="ECO:0007669"/>
    <property type="project" value="TreeGrafter"/>
</dbReference>
<evidence type="ECO:0000313" key="8">
    <source>
        <dbReference type="EMBL" id="TKA23852.1"/>
    </source>
</evidence>
<evidence type="ECO:0000256" key="1">
    <source>
        <dbReference type="ARBA" id="ARBA00005641"/>
    </source>
</evidence>